<sequence>MLETNRPLQDNIHDRHERALAGGKAACCGIHADNVIRAGDALSHAMPPGVKWNRMSDGADMGIRFPPTVAIAATF</sequence>
<organism evidence="1 2">
    <name type="scientific">Robbsia betulipollinis</name>
    <dbReference type="NCBI Taxonomy" id="2981849"/>
    <lineage>
        <taxon>Bacteria</taxon>
        <taxon>Pseudomonadati</taxon>
        <taxon>Pseudomonadota</taxon>
        <taxon>Betaproteobacteria</taxon>
        <taxon>Burkholderiales</taxon>
        <taxon>Burkholderiaceae</taxon>
        <taxon>Robbsia</taxon>
    </lineage>
</organism>
<gene>
    <name evidence="1" type="ORF">OVY01_11430</name>
</gene>
<protein>
    <submittedName>
        <fullName evidence="1">Uncharacterized protein</fullName>
    </submittedName>
</protein>
<accession>A0ABT3ZMR6</accession>
<keyword evidence="2" id="KW-1185">Reference proteome</keyword>
<evidence type="ECO:0000313" key="1">
    <source>
        <dbReference type="EMBL" id="MCY0387834.1"/>
    </source>
</evidence>
<evidence type="ECO:0000313" key="2">
    <source>
        <dbReference type="Proteomes" id="UP001082899"/>
    </source>
</evidence>
<comment type="caution">
    <text evidence="1">The sequence shown here is derived from an EMBL/GenBank/DDBJ whole genome shotgun (WGS) entry which is preliminary data.</text>
</comment>
<proteinExistence type="predicted"/>
<reference evidence="1" key="1">
    <citation type="submission" date="2022-11" db="EMBL/GenBank/DDBJ databases">
        <title>Robbsia betulipollinis sp. nov., isolated from pollen of birch (Betula pendula).</title>
        <authorList>
            <person name="Shi H."/>
            <person name="Ambika Manirajan B."/>
            <person name="Ratering S."/>
            <person name="Geissler-Plaum R."/>
            <person name="Schnell S."/>
        </authorList>
    </citation>
    <scope>NUCLEOTIDE SEQUENCE</scope>
    <source>
        <strain evidence="1">Bb-Pol-6</strain>
    </source>
</reference>
<name>A0ABT3ZMR6_9BURK</name>
<dbReference type="Proteomes" id="UP001082899">
    <property type="component" value="Unassembled WGS sequence"/>
</dbReference>
<dbReference type="EMBL" id="JAPMXC010000001">
    <property type="protein sequence ID" value="MCY0387834.1"/>
    <property type="molecule type" value="Genomic_DNA"/>
</dbReference>